<dbReference type="Pfam" id="PF05193">
    <property type="entry name" value="Peptidase_M16_C"/>
    <property type="match status" value="1"/>
</dbReference>
<gene>
    <name evidence="5" type="ORF">S03H2_12665</name>
</gene>
<feature type="compositionally biased region" description="Pro residues" evidence="2">
    <location>
        <begin position="230"/>
        <end position="243"/>
    </location>
</feature>
<dbReference type="PANTHER" id="PTHR11851">
    <property type="entry name" value="METALLOPROTEASE"/>
    <property type="match status" value="1"/>
</dbReference>
<accession>X1FNH4</accession>
<feature type="domain" description="Peptidase M16 N-terminal" evidence="3">
    <location>
        <begin position="30"/>
        <end position="135"/>
    </location>
</feature>
<evidence type="ECO:0000313" key="5">
    <source>
        <dbReference type="EMBL" id="GAH47246.1"/>
    </source>
</evidence>
<evidence type="ECO:0000256" key="2">
    <source>
        <dbReference type="SAM" id="MobiDB-lite"/>
    </source>
</evidence>
<dbReference type="AlphaFoldDB" id="X1FNH4"/>
<name>X1FNH4_9ZZZZ</name>
<protein>
    <recommendedName>
        <fullName evidence="6">Insulinase family protein</fullName>
    </recommendedName>
</protein>
<evidence type="ECO:0000256" key="1">
    <source>
        <dbReference type="ARBA" id="ARBA00007261"/>
    </source>
</evidence>
<feature type="non-terminal residue" evidence="5">
    <location>
        <position position="294"/>
    </location>
</feature>
<dbReference type="Pfam" id="PF00675">
    <property type="entry name" value="Peptidase_M16"/>
    <property type="match status" value="1"/>
</dbReference>
<dbReference type="GO" id="GO:0046872">
    <property type="term" value="F:metal ion binding"/>
    <property type="evidence" value="ECO:0007669"/>
    <property type="project" value="InterPro"/>
</dbReference>
<feature type="domain" description="Peptidase M16 C-terminal" evidence="4">
    <location>
        <begin position="183"/>
        <end position="285"/>
    </location>
</feature>
<feature type="region of interest" description="Disordered" evidence="2">
    <location>
        <begin position="229"/>
        <end position="248"/>
    </location>
</feature>
<comment type="similarity">
    <text evidence="1">Belongs to the peptidase M16 family.</text>
</comment>
<proteinExistence type="inferred from homology"/>
<dbReference type="InterPro" id="IPR011249">
    <property type="entry name" value="Metalloenz_LuxS/M16"/>
</dbReference>
<evidence type="ECO:0008006" key="6">
    <source>
        <dbReference type="Google" id="ProtNLM"/>
    </source>
</evidence>
<sequence length="294" mass="32264">MTPMKPNSLSLSLPGPDDIHRWMLANDIVVLVRSNFNSPSVVVNGYLMAGSLFEPNERLGLAGFTANALLRGTEQRSFHEIYDNLESAGANLHVNGGIHTTGFGSKALAEDLDLLVELLAEALRQPTFPAEQIELLRARQLTSLAIRAQDTREMSSLTFDQIVYPEHPYARPEDGYPETIQAITREDLVNFHQVHYGPRGMVISIVGAVEPGEVFSKVENLLGDWQNPEQPLPLKLPPNPSPEEPLTRKVDLPGKFQADLVVGVIGPERRSQDFVPAALGNNILGVFGMMGRIG</sequence>
<dbReference type="PANTHER" id="PTHR11851:SF49">
    <property type="entry name" value="MITOCHONDRIAL-PROCESSING PEPTIDASE SUBUNIT ALPHA"/>
    <property type="match status" value="1"/>
</dbReference>
<dbReference type="EMBL" id="BARU01006437">
    <property type="protein sequence ID" value="GAH47246.1"/>
    <property type="molecule type" value="Genomic_DNA"/>
</dbReference>
<comment type="caution">
    <text evidence="5">The sequence shown here is derived from an EMBL/GenBank/DDBJ whole genome shotgun (WGS) entry which is preliminary data.</text>
</comment>
<organism evidence="5">
    <name type="scientific">marine sediment metagenome</name>
    <dbReference type="NCBI Taxonomy" id="412755"/>
    <lineage>
        <taxon>unclassified sequences</taxon>
        <taxon>metagenomes</taxon>
        <taxon>ecological metagenomes</taxon>
    </lineage>
</organism>
<dbReference type="Gene3D" id="3.30.830.10">
    <property type="entry name" value="Metalloenzyme, LuxS/M16 peptidase-like"/>
    <property type="match status" value="1"/>
</dbReference>
<evidence type="ECO:0000259" key="3">
    <source>
        <dbReference type="Pfam" id="PF00675"/>
    </source>
</evidence>
<dbReference type="SUPFAM" id="SSF63411">
    <property type="entry name" value="LuxS/MPP-like metallohydrolase"/>
    <property type="match status" value="1"/>
</dbReference>
<evidence type="ECO:0000259" key="4">
    <source>
        <dbReference type="Pfam" id="PF05193"/>
    </source>
</evidence>
<reference evidence="5" key="1">
    <citation type="journal article" date="2014" name="Front. Microbiol.">
        <title>High frequency of phylogenetically diverse reductive dehalogenase-homologous genes in deep subseafloor sedimentary metagenomes.</title>
        <authorList>
            <person name="Kawai M."/>
            <person name="Futagami T."/>
            <person name="Toyoda A."/>
            <person name="Takaki Y."/>
            <person name="Nishi S."/>
            <person name="Hori S."/>
            <person name="Arai W."/>
            <person name="Tsubouchi T."/>
            <person name="Morono Y."/>
            <person name="Uchiyama I."/>
            <person name="Ito T."/>
            <person name="Fujiyama A."/>
            <person name="Inagaki F."/>
            <person name="Takami H."/>
        </authorList>
    </citation>
    <scope>NUCLEOTIDE SEQUENCE</scope>
    <source>
        <strain evidence="5">Expedition CK06-06</strain>
    </source>
</reference>
<dbReference type="InterPro" id="IPR007863">
    <property type="entry name" value="Peptidase_M16_C"/>
</dbReference>
<dbReference type="InterPro" id="IPR050361">
    <property type="entry name" value="MPP/UQCRC_Complex"/>
</dbReference>
<dbReference type="InterPro" id="IPR011765">
    <property type="entry name" value="Pept_M16_N"/>
</dbReference>